<keyword evidence="3 6" id="KW-0697">Rotamase</keyword>
<dbReference type="GO" id="GO:0071013">
    <property type="term" value="C:catalytic step 2 spliceosome"/>
    <property type="evidence" value="ECO:0007669"/>
    <property type="project" value="TreeGrafter"/>
</dbReference>
<gene>
    <name evidence="8" type="primary">CYP10</name>
    <name evidence="8" type="ORF">MOBT1_000071</name>
</gene>
<protein>
    <recommendedName>
        <fullName evidence="6">Peptidyl-prolyl cis-trans isomerase</fullName>
        <shortName evidence="6">PPIase</shortName>
        <ecNumber evidence="6">5.2.1.8</ecNumber>
    </recommendedName>
</protein>
<dbReference type="SUPFAM" id="SSF50891">
    <property type="entry name" value="Cyclophilin-like"/>
    <property type="match status" value="1"/>
</dbReference>
<keyword evidence="9" id="KW-1185">Reference proteome</keyword>
<evidence type="ECO:0000256" key="5">
    <source>
        <dbReference type="ARBA" id="ARBA00038286"/>
    </source>
</evidence>
<dbReference type="EMBL" id="CP119934">
    <property type="protein sequence ID" value="WFD01408.1"/>
    <property type="molecule type" value="Genomic_DNA"/>
</dbReference>
<dbReference type="PROSITE" id="PS50072">
    <property type="entry name" value="CSA_PPIASE_2"/>
    <property type="match status" value="1"/>
</dbReference>
<dbReference type="PRINTS" id="PR00153">
    <property type="entry name" value="CSAPPISMRASE"/>
</dbReference>
<proteinExistence type="inferred from homology"/>
<dbReference type="PANTHER" id="PTHR45625:SF2">
    <property type="entry name" value="PEPTIDYL-PROLYL CIS-TRANS ISOMERASE-LIKE 3"/>
    <property type="match status" value="1"/>
</dbReference>
<evidence type="ECO:0000259" key="7">
    <source>
        <dbReference type="PROSITE" id="PS50072"/>
    </source>
</evidence>
<dbReference type="AlphaFoldDB" id="A0AAF0E1H0"/>
<comment type="similarity">
    <text evidence="5">Belongs to the cyclophilin-type PPIase family. PPIL3 subfamily.</text>
</comment>
<dbReference type="PIRSF" id="PIRSF001467">
    <property type="entry name" value="Peptidylpro_ismrse"/>
    <property type="match status" value="1"/>
</dbReference>
<dbReference type="InterPro" id="IPR044666">
    <property type="entry name" value="Cyclophilin_A-like"/>
</dbReference>
<dbReference type="EC" id="5.2.1.8" evidence="6"/>
<comment type="catalytic activity">
    <reaction evidence="1 6">
        <text>[protein]-peptidylproline (omega=180) = [protein]-peptidylproline (omega=0)</text>
        <dbReference type="Rhea" id="RHEA:16237"/>
        <dbReference type="Rhea" id="RHEA-COMP:10747"/>
        <dbReference type="Rhea" id="RHEA-COMP:10748"/>
        <dbReference type="ChEBI" id="CHEBI:83833"/>
        <dbReference type="ChEBI" id="CHEBI:83834"/>
        <dbReference type="EC" id="5.2.1.8"/>
    </reaction>
</comment>
<dbReference type="Proteomes" id="UP001214603">
    <property type="component" value="Chromosome 1"/>
</dbReference>
<sequence>MSVTLHTSLGDIKIEVFCETVPRAAENFLGLCASGAYDDVKWHRNMPGFMIQTGDPTGTGKGGESIWGGPFEDEIRATLKFNARGIVAMANSAPNTNKSQVRRLQLMQFFITYSKQPHLDGKYTIIGKVIDGAELGGTMEAMEKVPGDAKHRPLDEIRMRGVTIHANPIAVKALP</sequence>
<evidence type="ECO:0000313" key="9">
    <source>
        <dbReference type="Proteomes" id="UP001214603"/>
    </source>
</evidence>
<evidence type="ECO:0000256" key="1">
    <source>
        <dbReference type="ARBA" id="ARBA00000971"/>
    </source>
</evidence>
<reference evidence="8" key="1">
    <citation type="submission" date="2023-03" db="EMBL/GenBank/DDBJ databases">
        <title>Mating type loci evolution in Malassezia.</title>
        <authorList>
            <person name="Coelho M.A."/>
        </authorList>
    </citation>
    <scope>NUCLEOTIDE SEQUENCE</scope>
    <source>
        <strain evidence="8">CBS 7876</strain>
    </source>
</reference>
<dbReference type="InterPro" id="IPR002130">
    <property type="entry name" value="Cyclophilin-type_PPIase_dom"/>
</dbReference>
<name>A0AAF0E1H0_9BASI</name>
<keyword evidence="4 6" id="KW-0413">Isomerase</keyword>
<evidence type="ECO:0000256" key="6">
    <source>
        <dbReference type="RuleBase" id="RU363019"/>
    </source>
</evidence>
<dbReference type="InterPro" id="IPR029000">
    <property type="entry name" value="Cyclophilin-like_dom_sf"/>
</dbReference>
<dbReference type="GO" id="GO:0003755">
    <property type="term" value="F:peptidyl-prolyl cis-trans isomerase activity"/>
    <property type="evidence" value="ECO:0007669"/>
    <property type="project" value="UniProtKB-UniRule"/>
</dbReference>
<comment type="function">
    <text evidence="2 6">PPIases accelerate the folding of proteins. It catalyzes the cis-trans isomerization of proline imidic peptide bonds in oligopeptides.</text>
</comment>
<organism evidence="8 9">
    <name type="scientific">Malassezia obtusa</name>
    <dbReference type="NCBI Taxonomy" id="76774"/>
    <lineage>
        <taxon>Eukaryota</taxon>
        <taxon>Fungi</taxon>
        <taxon>Dikarya</taxon>
        <taxon>Basidiomycota</taxon>
        <taxon>Ustilaginomycotina</taxon>
        <taxon>Malasseziomycetes</taxon>
        <taxon>Malasseziales</taxon>
        <taxon>Malasseziaceae</taxon>
        <taxon>Malassezia</taxon>
    </lineage>
</organism>
<evidence type="ECO:0000313" key="8">
    <source>
        <dbReference type="EMBL" id="WFD01408.1"/>
    </source>
</evidence>
<accession>A0AAF0E1H0</accession>
<feature type="domain" description="PPIase cyclophilin-type" evidence="7">
    <location>
        <begin position="6"/>
        <end position="164"/>
    </location>
</feature>
<dbReference type="InterPro" id="IPR024936">
    <property type="entry name" value="Cyclophilin-type_PPIase"/>
</dbReference>
<dbReference type="Gene3D" id="2.40.100.10">
    <property type="entry name" value="Cyclophilin-like"/>
    <property type="match status" value="1"/>
</dbReference>
<evidence type="ECO:0000256" key="4">
    <source>
        <dbReference type="ARBA" id="ARBA00023235"/>
    </source>
</evidence>
<evidence type="ECO:0000256" key="3">
    <source>
        <dbReference type="ARBA" id="ARBA00023110"/>
    </source>
</evidence>
<dbReference type="CDD" id="cd01928">
    <property type="entry name" value="Cyclophilin_PPIL3_like"/>
    <property type="match status" value="1"/>
</dbReference>
<dbReference type="Pfam" id="PF00160">
    <property type="entry name" value="Pro_isomerase"/>
    <property type="match status" value="1"/>
</dbReference>
<evidence type="ECO:0000256" key="2">
    <source>
        <dbReference type="ARBA" id="ARBA00002388"/>
    </source>
</evidence>
<dbReference type="FunFam" id="2.40.100.10:FF:000012">
    <property type="entry name" value="Peptidyl-prolyl cis-trans isomerase"/>
    <property type="match status" value="1"/>
</dbReference>
<dbReference type="PANTHER" id="PTHR45625">
    <property type="entry name" value="PEPTIDYL-PROLYL CIS-TRANS ISOMERASE-RELATED"/>
    <property type="match status" value="1"/>
</dbReference>